<protein>
    <submittedName>
        <fullName evidence="1">Uncharacterized protein</fullName>
    </submittedName>
</protein>
<sequence>MRKLVVVDPNILTRIPECVWETIFLTHFDESERQLLSWVSRGFRAYFTQGPHSLRIDASVRRFSRKLVSRELNFVRRVARVLDCFGTPFEDRKANFVDTYPRKSLGRAIYTSARWDVIEWAVLHDEPGRARARLTIDVLKSVVLDPRPFTAVMRDLFNLTRRASCFADTRRWMTTEGDIECTTETMRITCDTVGPNSVALFAYLINTCEAYTELRRCSVENVSEVQNVCACFERCASRRNLETAYYMHHRFGEVLCKQPTTIRILKNVTSRLHLDTRDYDMVTFLLSKGYGGKNRYNIVFAGLVRAHSSGPSTAGIVCRQEAILRIYFNEYKISSDMCELVAEMASDDIVNAIITHIVDARTNRTLHECLGRRLRVNCAPRIKEQNRSAVTDFVLGLAHATDEDLWSVSDEKLKWLLDSVCTNYRSVEARFLAMRNPFALLRLVSLGAWKWSSQSCTRLIDGVVVYRHDILDEPFVWTSTRRARCFRERRSWARSHVDVLRETLIGMRLAGSQPCALDALANCMTRYTRRGVADDRGESEFEREVLVRALVFATEDSLGELSKTDRGLCERNTTRLVDASVRFGSIELARVIHDTYGISLPSMDTHLVARFLDNIVGCRHLYYLLRLAERDAIRSCERVSFLVLATWIEHCVTKDKESLFSTVCHFFTQTRREGSQSIRTLLTDLFRSARANSVVYRIRLPRYRERFLKIRDGNAQSDRNAQSVVRTKPRMPCWFTDPELDLIFTDREWDNIMRPCRLPDRVRLA</sequence>
<dbReference type="EMBL" id="LGRX02002698">
    <property type="protein sequence ID" value="KAK3283640.1"/>
    <property type="molecule type" value="Genomic_DNA"/>
</dbReference>
<keyword evidence="2" id="KW-1185">Reference proteome</keyword>
<accession>A0AAE0LG97</accession>
<organism evidence="1 2">
    <name type="scientific">Cymbomonas tetramitiformis</name>
    <dbReference type="NCBI Taxonomy" id="36881"/>
    <lineage>
        <taxon>Eukaryota</taxon>
        <taxon>Viridiplantae</taxon>
        <taxon>Chlorophyta</taxon>
        <taxon>Pyramimonadophyceae</taxon>
        <taxon>Pyramimonadales</taxon>
        <taxon>Pyramimonadaceae</taxon>
        <taxon>Cymbomonas</taxon>
    </lineage>
</organism>
<evidence type="ECO:0000313" key="1">
    <source>
        <dbReference type="EMBL" id="KAK3283640.1"/>
    </source>
</evidence>
<evidence type="ECO:0000313" key="2">
    <source>
        <dbReference type="Proteomes" id="UP001190700"/>
    </source>
</evidence>
<dbReference type="AlphaFoldDB" id="A0AAE0LG97"/>
<dbReference type="Proteomes" id="UP001190700">
    <property type="component" value="Unassembled WGS sequence"/>
</dbReference>
<comment type="caution">
    <text evidence="1">The sequence shown here is derived from an EMBL/GenBank/DDBJ whole genome shotgun (WGS) entry which is preliminary data.</text>
</comment>
<proteinExistence type="predicted"/>
<gene>
    <name evidence="1" type="ORF">CYMTET_8672</name>
</gene>
<name>A0AAE0LG97_9CHLO</name>
<reference evidence="1 2" key="1">
    <citation type="journal article" date="2015" name="Genome Biol. Evol.">
        <title>Comparative Genomics of a Bacterivorous Green Alga Reveals Evolutionary Causalities and Consequences of Phago-Mixotrophic Mode of Nutrition.</title>
        <authorList>
            <person name="Burns J.A."/>
            <person name="Paasch A."/>
            <person name="Narechania A."/>
            <person name="Kim E."/>
        </authorList>
    </citation>
    <scope>NUCLEOTIDE SEQUENCE [LARGE SCALE GENOMIC DNA]</scope>
    <source>
        <strain evidence="1 2">PLY_AMNH</strain>
    </source>
</reference>